<dbReference type="InterPro" id="IPR036271">
    <property type="entry name" value="Tet_transcr_reg_TetR-rel_C_sf"/>
</dbReference>
<feature type="transmembrane region" description="Helical" evidence="3">
    <location>
        <begin position="146"/>
        <end position="163"/>
    </location>
</feature>
<dbReference type="eggNOG" id="COG1309">
    <property type="taxonomic scope" value="Bacteria"/>
</dbReference>
<gene>
    <name evidence="5" type="ORF">MB27_33110</name>
</gene>
<dbReference type="SUPFAM" id="SSF48498">
    <property type="entry name" value="Tetracyclin repressor-like, C-terminal domain"/>
    <property type="match status" value="1"/>
</dbReference>
<dbReference type="InterPro" id="IPR041467">
    <property type="entry name" value="Sco4008_C"/>
</dbReference>
<dbReference type="Pfam" id="PF00440">
    <property type="entry name" value="TetR_N"/>
    <property type="match status" value="1"/>
</dbReference>
<dbReference type="EMBL" id="JRTT01000129">
    <property type="protein sequence ID" value="KHD73629.1"/>
    <property type="molecule type" value="Genomic_DNA"/>
</dbReference>
<evidence type="ECO:0000256" key="3">
    <source>
        <dbReference type="SAM" id="Phobius"/>
    </source>
</evidence>
<dbReference type="InterPro" id="IPR009057">
    <property type="entry name" value="Homeodomain-like_sf"/>
</dbReference>
<keyword evidence="3" id="KW-0472">Membrane</keyword>
<dbReference type="RefSeq" id="WP_043531361.1">
    <property type="nucleotide sequence ID" value="NZ_BAABKU010000021.1"/>
</dbReference>
<evidence type="ECO:0000259" key="4">
    <source>
        <dbReference type="PROSITE" id="PS50977"/>
    </source>
</evidence>
<dbReference type="OrthoDB" id="4726108at2"/>
<dbReference type="Pfam" id="PF17926">
    <property type="entry name" value="TetR_C_21"/>
    <property type="match status" value="1"/>
</dbReference>
<dbReference type="PANTHER" id="PTHR30328">
    <property type="entry name" value="TRANSCRIPTIONAL REPRESSOR"/>
    <property type="match status" value="1"/>
</dbReference>
<reference evidence="5 6" key="1">
    <citation type="submission" date="2014-10" db="EMBL/GenBank/DDBJ databases">
        <title>Draft genome sequence of Actinoplanes utahensis NRRL 12052.</title>
        <authorList>
            <person name="Velasco-Bucheli B."/>
            <person name="del Cerro C."/>
            <person name="Hormigo D."/>
            <person name="Garcia J.L."/>
            <person name="Acebal C."/>
            <person name="Arroyo M."/>
            <person name="de la Mata I."/>
        </authorList>
    </citation>
    <scope>NUCLEOTIDE SEQUENCE [LARGE SCALE GENOMIC DNA]</scope>
    <source>
        <strain evidence="5 6">NRRL 12052</strain>
    </source>
</reference>
<dbReference type="AlphaFoldDB" id="A0A0A6UH20"/>
<evidence type="ECO:0000256" key="1">
    <source>
        <dbReference type="ARBA" id="ARBA00023125"/>
    </source>
</evidence>
<protein>
    <recommendedName>
        <fullName evidence="4">HTH tetR-type domain-containing protein</fullName>
    </recommendedName>
</protein>
<dbReference type="Gene3D" id="1.10.357.10">
    <property type="entry name" value="Tetracycline Repressor, domain 2"/>
    <property type="match status" value="1"/>
</dbReference>
<dbReference type="SUPFAM" id="SSF46689">
    <property type="entry name" value="Homeodomain-like"/>
    <property type="match status" value="1"/>
</dbReference>
<dbReference type="GO" id="GO:0003677">
    <property type="term" value="F:DNA binding"/>
    <property type="evidence" value="ECO:0007669"/>
    <property type="project" value="UniProtKB-UniRule"/>
</dbReference>
<organism evidence="5 6">
    <name type="scientific">Actinoplanes utahensis</name>
    <dbReference type="NCBI Taxonomy" id="1869"/>
    <lineage>
        <taxon>Bacteria</taxon>
        <taxon>Bacillati</taxon>
        <taxon>Actinomycetota</taxon>
        <taxon>Actinomycetes</taxon>
        <taxon>Micromonosporales</taxon>
        <taxon>Micromonosporaceae</taxon>
        <taxon>Actinoplanes</taxon>
    </lineage>
</organism>
<keyword evidence="3" id="KW-0812">Transmembrane</keyword>
<evidence type="ECO:0000313" key="6">
    <source>
        <dbReference type="Proteomes" id="UP000054537"/>
    </source>
</evidence>
<keyword evidence="3" id="KW-1133">Transmembrane helix</keyword>
<dbReference type="InterPro" id="IPR001647">
    <property type="entry name" value="HTH_TetR"/>
</dbReference>
<dbReference type="PRINTS" id="PR00455">
    <property type="entry name" value="HTHTETR"/>
</dbReference>
<evidence type="ECO:0000256" key="2">
    <source>
        <dbReference type="PROSITE-ProRule" id="PRU00335"/>
    </source>
</evidence>
<feature type="DNA-binding region" description="H-T-H motif" evidence="2">
    <location>
        <begin position="29"/>
        <end position="48"/>
    </location>
</feature>
<dbReference type="InterPro" id="IPR050109">
    <property type="entry name" value="HTH-type_TetR-like_transc_reg"/>
</dbReference>
<dbReference type="Proteomes" id="UP000054537">
    <property type="component" value="Unassembled WGS sequence"/>
</dbReference>
<dbReference type="PROSITE" id="PS50977">
    <property type="entry name" value="HTH_TETR_2"/>
    <property type="match status" value="1"/>
</dbReference>
<keyword evidence="6" id="KW-1185">Reference proteome</keyword>
<dbReference type="GO" id="GO:0006355">
    <property type="term" value="P:regulation of DNA-templated transcription"/>
    <property type="evidence" value="ECO:0007669"/>
    <property type="project" value="UniProtKB-ARBA"/>
</dbReference>
<sequence length="198" mass="21630">MARDSAATKKALLEAAVCEFAEFGLAGARVDRVARRAGVNKERIYSHFGDKGGLFAEVLRVELARLAAAVPLSVPDGTRSLGDYAADVFDYHRTHPHLLRLLHWEALEASGGTAANDEERQRGYSEKVAALREAQRTGRLAESPDGALLLYAVVALAAWWHAVPQVARMMLGPLADDPRAQRDGLVHLVDRLTKPTNR</sequence>
<dbReference type="PANTHER" id="PTHR30328:SF54">
    <property type="entry name" value="HTH-TYPE TRANSCRIPTIONAL REPRESSOR SCO4008"/>
    <property type="match status" value="1"/>
</dbReference>
<comment type="caution">
    <text evidence="5">The sequence shown here is derived from an EMBL/GenBank/DDBJ whole genome shotgun (WGS) entry which is preliminary data.</text>
</comment>
<accession>A0A0A6UH20</accession>
<feature type="domain" description="HTH tetR-type" evidence="4">
    <location>
        <begin position="6"/>
        <end position="66"/>
    </location>
</feature>
<proteinExistence type="predicted"/>
<name>A0A0A6UH20_ACTUT</name>
<keyword evidence="1 2" id="KW-0238">DNA-binding</keyword>
<evidence type="ECO:0000313" key="5">
    <source>
        <dbReference type="EMBL" id="KHD73629.1"/>
    </source>
</evidence>